<feature type="domain" description="Zn(2)-C6 fungal-type" evidence="2">
    <location>
        <begin position="10"/>
        <end position="38"/>
    </location>
</feature>
<dbReference type="EMBL" id="CAJPDT010000018">
    <property type="protein sequence ID" value="CAF9917149.1"/>
    <property type="molecule type" value="Genomic_DNA"/>
</dbReference>
<accession>A0A8H3F310</accession>
<gene>
    <name evidence="3" type="ORF">IMSHALPRED_003476</name>
</gene>
<evidence type="ECO:0000259" key="2">
    <source>
        <dbReference type="PROSITE" id="PS50048"/>
    </source>
</evidence>
<reference evidence="3" key="1">
    <citation type="submission" date="2021-03" db="EMBL/GenBank/DDBJ databases">
        <authorList>
            <person name="Tagirdzhanova G."/>
        </authorList>
    </citation>
    <scope>NUCLEOTIDE SEQUENCE</scope>
</reference>
<dbReference type="InterPro" id="IPR001138">
    <property type="entry name" value="Zn2Cys6_DnaBD"/>
</dbReference>
<dbReference type="InterPro" id="IPR021858">
    <property type="entry name" value="Fun_TF"/>
</dbReference>
<dbReference type="GO" id="GO:0000981">
    <property type="term" value="F:DNA-binding transcription factor activity, RNA polymerase II-specific"/>
    <property type="evidence" value="ECO:0007669"/>
    <property type="project" value="InterPro"/>
</dbReference>
<comment type="caution">
    <text evidence="3">The sequence shown here is derived from an EMBL/GenBank/DDBJ whole genome shotgun (WGS) entry which is preliminary data.</text>
</comment>
<dbReference type="SMART" id="SM00066">
    <property type="entry name" value="GAL4"/>
    <property type="match status" value="1"/>
</dbReference>
<dbReference type="SUPFAM" id="SSF57701">
    <property type="entry name" value="Zn2/Cys6 DNA-binding domain"/>
    <property type="match status" value="1"/>
</dbReference>
<proteinExistence type="predicted"/>
<dbReference type="PANTHER" id="PTHR38111">
    <property type="entry name" value="ZN(2)-C6 FUNGAL-TYPE DOMAIN-CONTAINING PROTEIN-RELATED"/>
    <property type="match status" value="1"/>
</dbReference>
<dbReference type="AlphaFoldDB" id="A0A8H3F310"/>
<dbReference type="Pfam" id="PF11951">
    <property type="entry name" value="Fungal_trans_2"/>
    <property type="match status" value="1"/>
</dbReference>
<dbReference type="Gene3D" id="4.10.240.10">
    <property type="entry name" value="Zn(2)-C6 fungal-type DNA-binding domain"/>
    <property type="match status" value="1"/>
</dbReference>
<sequence length="528" mass="59323">MPGIPGTSKACTTCKRRKIRCDLGVPFCGRCIRSNRLCEGYARHPVFLNQTAQGADKRHKLQEARTRRLTGPVQAVVSAHDGRQTLAALAGSEDNRMLSQLSATPAFDSQIIALFFERYLPASKASQDRCGRGWLQEAIGLQNPGEALHLSLKAMSMKRLGRSFKEERMIFQGEVLYGSALQQLQKALQSKVSIWRDETIAAGFILALYELFESESAVTSIEAWGKHMSGLEQLVIMRGPQLSRSQFGHELLEDIRSSLMISCVTYRRTSVLAYGRWLARPWDETSHSVHPRVYDKGFALAALFQDLDNANVASFSTNISTLSLCLQRLIDMDTDLESWYEEYLVRNTSPLYWPAQPSTTYTRFERKIADSGPRGLPLLAYPNLTIASTTLTFWALKILLSDEIANTSHIILSTNHKARTDARATDPAASLKLISMAQIAEKQHSKEKRMDLATDISRSVPYCLNSAMGLLGPERALFALRTAIAMFRRHPGPELECCRKVYLRFNDRSGFRGAMQLHPYLYGPYQSR</sequence>
<protein>
    <recommendedName>
        <fullName evidence="2">Zn(2)-C6 fungal-type domain-containing protein</fullName>
    </recommendedName>
</protein>
<organism evidence="3 4">
    <name type="scientific">Imshaugia aleurites</name>
    <dbReference type="NCBI Taxonomy" id="172621"/>
    <lineage>
        <taxon>Eukaryota</taxon>
        <taxon>Fungi</taxon>
        <taxon>Dikarya</taxon>
        <taxon>Ascomycota</taxon>
        <taxon>Pezizomycotina</taxon>
        <taxon>Lecanoromycetes</taxon>
        <taxon>OSLEUM clade</taxon>
        <taxon>Lecanoromycetidae</taxon>
        <taxon>Lecanorales</taxon>
        <taxon>Lecanorineae</taxon>
        <taxon>Parmeliaceae</taxon>
        <taxon>Imshaugia</taxon>
    </lineage>
</organism>
<evidence type="ECO:0000313" key="4">
    <source>
        <dbReference type="Proteomes" id="UP000664534"/>
    </source>
</evidence>
<evidence type="ECO:0000313" key="3">
    <source>
        <dbReference type="EMBL" id="CAF9917149.1"/>
    </source>
</evidence>
<dbReference type="InterPro" id="IPR053178">
    <property type="entry name" value="Osmoadaptation_assoc"/>
</dbReference>
<dbReference type="PROSITE" id="PS50048">
    <property type="entry name" value="ZN2_CY6_FUNGAL_2"/>
    <property type="match status" value="1"/>
</dbReference>
<dbReference type="OrthoDB" id="3525185at2759"/>
<keyword evidence="1" id="KW-0539">Nucleus</keyword>
<keyword evidence="4" id="KW-1185">Reference proteome</keyword>
<dbReference type="Proteomes" id="UP000664534">
    <property type="component" value="Unassembled WGS sequence"/>
</dbReference>
<dbReference type="Pfam" id="PF00172">
    <property type="entry name" value="Zn_clus"/>
    <property type="match status" value="1"/>
</dbReference>
<evidence type="ECO:0000256" key="1">
    <source>
        <dbReference type="ARBA" id="ARBA00023242"/>
    </source>
</evidence>
<dbReference type="GO" id="GO:0008270">
    <property type="term" value="F:zinc ion binding"/>
    <property type="evidence" value="ECO:0007669"/>
    <property type="project" value="InterPro"/>
</dbReference>
<dbReference type="CDD" id="cd00067">
    <property type="entry name" value="GAL4"/>
    <property type="match status" value="1"/>
</dbReference>
<dbReference type="PROSITE" id="PS00463">
    <property type="entry name" value="ZN2_CY6_FUNGAL_1"/>
    <property type="match status" value="1"/>
</dbReference>
<name>A0A8H3F310_9LECA</name>
<dbReference type="InterPro" id="IPR036864">
    <property type="entry name" value="Zn2-C6_fun-type_DNA-bd_sf"/>
</dbReference>